<protein>
    <recommendedName>
        <fullName evidence="2">HEAT repeat domain-containing protein</fullName>
    </recommendedName>
</protein>
<sequence>HLEKALEDKDWGIRLLALTELGKIIRTGEIQDPNILKLNLKILDDENARVRFEGLTNLKEINDPSTIDKLGEIARNDEDSNNRLMATETMTYIRRSMRLE</sequence>
<organism evidence="1">
    <name type="scientific">marine sediment metagenome</name>
    <dbReference type="NCBI Taxonomy" id="412755"/>
    <lineage>
        <taxon>unclassified sequences</taxon>
        <taxon>metagenomes</taxon>
        <taxon>ecological metagenomes</taxon>
    </lineage>
</organism>
<comment type="caution">
    <text evidence="1">The sequence shown here is derived from an EMBL/GenBank/DDBJ whole genome shotgun (WGS) entry which is preliminary data.</text>
</comment>
<name>X1FG43_9ZZZZ</name>
<accession>X1FG43</accession>
<evidence type="ECO:0000313" key="1">
    <source>
        <dbReference type="EMBL" id="GAH44591.1"/>
    </source>
</evidence>
<proteinExistence type="predicted"/>
<evidence type="ECO:0008006" key="2">
    <source>
        <dbReference type="Google" id="ProtNLM"/>
    </source>
</evidence>
<dbReference type="AlphaFoldDB" id="X1FG43"/>
<gene>
    <name evidence="1" type="ORF">S03H2_19275</name>
</gene>
<dbReference type="InterPro" id="IPR011989">
    <property type="entry name" value="ARM-like"/>
</dbReference>
<reference evidence="1" key="1">
    <citation type="journal article" date="2014" name="Front. Microbiol.">
        <title>High frequency of phylogenetically diverse reductive dehalogenase-homologous genes in deep subseafloor sedimentary metagenomes.</title>
        <authorList>
            <person name="Kawai M."/>
            <person name="Futagami T."/>
            <person name="Toyoda A."/>
            <person name="Takaki Y."/>
            <person name="Nishi S."/>
            <person name="Hori S."/>
            <person name="Arai W."/>
            <person name="Tsubouchi T."/>
            <person name="Morono Y."/>
            <person name="Uchiyama I."/>
            <person name="Ito T."/>
            <person name="Fujiyama A."/>
            <person name="Inagaki F."/>
            <person name="Takami H."/>
        </authorList>
    </citation>
    <scope>NUCLEOTIDE SEQUENCE</scope>
    <source>
        <strain evidence="1">Expedition CK06-06</strain>
    </source>
</reference>
<dbReference type="Pfam" id="PF13646">
    <property type="entry name" value="HEAT_2"/>
    <property type="match status" value="1"/>
</dbReference>
<dbReference type="EMBL" id="BARU01010053">
    <property type="protein sequence ID" value="GAH44591.1"/>
    <property type="molecule type" value="Genomic_DNA"/>
</dbReference>
<dbReference type="InterPro" id="IPR016024">
    <property type="entry name" value="ARM-type_fold"/>
</dbReference>
<dbReference type="Gene3D" id="1.25.10.10">
    <property type="entry name" value="Leucine-rich Repeat Variant"/>
    <property type="match status" value="1"/>
</dbReference>
<feature type="non-terminal residue" evidence="1">
    <location>
        <position position="1"/>
    </location>
</feature>
<dbReference type="SUPFAM" id="SSF48371">
    <property type="entry name" value="ARM repeat"/>
    <property type="match status" value="1"/>
</dbReference>